<evidence type="ECO:0000256" key="6">
    <source>
        <dbReference type="ARBA" id="ARBA00022516"/>
    </source>
</evidence>
<feature type="transmembrane region" description="Helical" evidence="16">
    <location>
        <begin position="159"/>
        <end position="177"/>
    </location>
</feature>
<dbReference type="NCBIfam" id="TIGR00473">
    <property type="entry name" value="pssA"/>
    <property type="match status" value="1"/>
</dbReference>
<gene>
    <name evidence="17" type="primary">pssA</name>
    <name evidence="17" type="ORF">FGF68_03835</name>
</gene>
<evidence type="ECO:0000313" key="17">
    <source>
        <dbReference type="EMBL" id="TNJ37356.1"/>
    </source>
</evidence>
<dbReference type="InterPro" id="IPR050324">
    <property type="entry name" value="CDP-alcohol_PTase-I"/>
</dbReference>
<evidence type="ECO:0000256" key="3">
    <source>
        <dbReference type="ARBA" id="ARBA00010441"/>
    </source>
</evidence>
<keyword evidence="9 16" id="KW-1133">Transmembrane helix</keyword>
<keyword evidence="12" id="KW-0594">Phospholipid biosynthesis</keyword>
<dbReference type="Pfam" id="PF01066">
    <property type="entry name" value="CDP-OH_P_transf"/>
    <property type="match status" value="1"/>
</dbReference>
<comment type="catalytic activity">
    <reaction evidence="1">
        <text>a CDP-1,2-diacyl-sn-glycerol + L-serine = a 1,2-diacyl-sn-glycero-3-phospho-L-serine + CMP + H(+)</text>
        <dbReference type="Rhea" id="RHEA:16913"/>
        <dbReference type="ChEBI" id="CHEBI:15378"/>
        <dbReference type="ChEBI" id="CHEBI:33384"/>
        <dbReference type="ChEBI" id="CHEBI:57262"/>
        <dbReference type="ChEBI" id="CHEBI:58332"/>
        <dbReference type="ChEBI" id="CHEBI:60377"/>
        <dbReference type="EC" id="2.7.8.8"/>
    </reaction>
</comment>
<evidence type="ECO:0000256" key="8">
    <source>
        <dbReference type="ARBA" id="ARBA00022692"/>
    </source>
</evidence>
<dbReference type="EMBL" id="VDCI01000002">
    <property type="protein sequence ID" value="TNJ37356.1"/>
    <property type="molecule type" value="Genomic_DNA"/>
</dbReference>
<proteinExistence type="inferred from homology"/>
<dbReference type="PROSITE" id="PS00379">
    <property type="entry name" value="CDP_ALCOHOL_P_TRANSF"/>
    <property type="match status" value="1"/>
</dbReference>
<dbReference type="PANTHER" id="PTHR14269">
    <property type="entry name" value="CDP-DIACYLGLYCEROL--GLYCEROL-3-PHOSPHATE 3-PHOSPHATIDYLTRANSFERASE-RELATED"/>
    <property type="match status" value="1"/>
</dbReference>
<comment type="similarity">
    <text evidence="3 15">Belongs to the CDP-alcohol phosphatidyltransferase class-I family.</text>
</comment>
<evidence type="ECO:0000256" key="12">
    <source>
        <dbReference type="ARBA" id="ARBA00023209"/>
    </source>
</evidence>
<dbReference type="PANTHER" id="PTHR14269:SF61">
    <property type="entry name" value="CDP-DIACYLGLYCEROL--SERINE O-PHOSPHATIDYLTRANSFERASE"/>
    <property type="match status" value="1"/>
</dbReference>
<dbReference type="InterPro" id="IPR043130">
    <property type="entry name" value="CDP-OH_PTrfase_TM_dom"/>
</dbReference>
<dbReference type="InterPro" id="IPR000462">
    <property type="entry name" value="CDP-OH_P_trans"/>
</dbReference>
<keyword evidence="10" id="KW-0443">Lipid metabolism</keyword>
<keyword evidence="6" id="KW-0444">Lipid biosynthesis</keyword>
<dbReference type="InterPro" id="IPR048254">
    <property type="entry name" value="CDP_ALCOHOL_P_TRANSF_CS"/>
</dbReference>
<evidence type="ECO:0000256" key="11">
    <source>
        <dbReference type="ARBA" id="ARBA00023136"/>
    </source>
</evidence>
<accession>A0A5C4S1J1</accession>
<dbReference type="RefSeq" id="WP_068866779.1">
    <property type="nucleotide sequence ID" value="NZ_VDCI01000002.1"/>
</dbReference>
<dbReference type="InterPro" id="IPR004533">
    <property type="entry name" value="CDP-diaglyc--ser_O-PTrfase"/>
</dbReference>
<evidence type="ECO:0000256" key="16">
    <source>
        <dbReference type="SAM" id="Phobius"/>
    </source>
</evidence>
<keyword evidence="7 15" id="KW-0808">Transferase</keyword>
<protein>
    <recommendedName>
        <fullName evidence="5">CDP-diacylglycerol--serine O-phosphatidyltransferase</fullName>
        <ecNumber evidence="4">2.7.8.8</ecNumber>
    </recommendedName>
    <alternativeName>
        <fullName evidence="14">Phosphatidylserine synthase</fullName>
    </alternativeName>
</protein>
<dbReference type="GO" id="GO:0016020">
    <property type="term" value="C:membrane"/>
    <property type="evidence" value="ECO:0007669"/>
    <property type="project" value="InterPro"/>
</dbReference>
<feature type="transmembrane region" description="Helical" evidence="16">
    <location>
        <begin position="94"/>
        <end position="113"/>
    </location>
</feature>
<name>A0A5C4S1J1_PROVB</name>
<keyword evidence="11 16" id="KW-0472">Membrane</keyword>
<evidence type="ECO:0000256" key="10">
    <source>
        <dbReference type="ARBA" id="ARBA00023098"/>
    </source>
</evidence>
<keyword evidence="18" id="KW-1185">Reference proteome</keyword>
<dbReference type="AlphaFoldDB" id="A0A5C4S1J1"/>
<dbReference type="GO" id="GO:0008654">
    <property type="term" value="P:phospholipid biosynthetic process"/>
    <property type="evidence" value="ECO:0007669"/>
    <property type="project" value="UniProtKB-KW"/>
</dbReference>
<evidence type="ECO:0000256" key="1">
    <source>
        <dbReference type="ARBA" id="ARBA00000287"/>
    </source>
</evidence>
<dbReference type="Proteomes" id="UP000309544">
    <property type="component" value="Unassembled WGS sequence"/>
</dbReference>
<organism evidence="17 18">
    <name type="scientific">Prosthecochloris vibrioformis</name>
    <name type="common">Chlorobium vibrioforme</name>
    <dbReference type="NCBI Taxonomy" id="1098"/>
    <lineage>
        <taxon>Bacteria</taxon>
        <taxon>Pseudomonadati</taxon>
        <taxon>Chlorobiota</taxon>
        <taxon>Chlorobiia</taxon>
        <taxon>Chlorobiales</taxon>
        <taxon>Chlorobiaceae</taxon>
        <taxon>Prosthecochloris</taxon>
    </lineage>
</organism>
<evidence type="ECO:0000313" key="18">
    <source>
        <dbReference type="Proteomes" id="UP000309544"/>
    </source>
</evidence>
<evidence type="ECO:0000256" key="7">
    <source>
        <dbReference type="ARBA" id="ARBA00022679"/>
    </source>
</evidence>
<comment type="caution">
    <text evidence="17">The sequence shown here is derived from an EMBL/GenBank/DDBJ whole genome shotgun (WGS) entry which is preliminary data.</text>
</comment>
<dbReference type="Gene3D" id="1.20.120.1760">
    <property type="match status" value="1"/>
</dbReference>
<reference evidence="17 18" key="1">
    <citation type="submission" date="2019-05" db="EMBL/GenBank/DDBJ databases">
        <title>Draft Whole-Genome sequence of the green sulfur bacterium Prosthecochloris vibrioformis DSM 260.</title>
        <authorList>
            <person name="Meyer T.E."/>
            <person name="Kyndt J.A."/>
        </authorList>
    </citation>
    <scope>NUCLEOTIDE SEQUENCE [LARGE SCALE GENOMIC DNA]</scope>
    <source>
        <strain evidence="17 18">DSM 260</strain>
    </source>
</reference>
<evidence type="ECO:0000256" key="13">
    <source>
        <dbReference type="ARBA" id="ARBA00023264"/>
    </source>
</evidence>
<keyword evidence="13" id="KW-1208">Phospholipid metabolism</keyword>
<evidence type="ECO:0000256" key="4">
    <source>
        <dbReference type="ARBA" id="ARBA00013174"/>
    </source>
</evidence>
<evidence type="ECO:0000256" key="5">
    <source>
        <dbReference type="ARBA" id="ARBA00017171"/>
    </source>
</evidence>
<evidence type="ECO:0000256" key="9">
    <source>
        <dbReference type="ARBA" id="ARBA00022989"/>
    </source>
</evidence>
<evidence type="ECO:0000256" key="15">
    <source>
        <dbReference type="RuleBase" id="RU003750"/>
    </source>
</evidence>
<evidence type="ECO:0000256" key="2">
    <source>
        <dbReference type="ARBA" id="ARBA00004127"/>
    </source>
</evidence>
<dbReference type="EC" id="2.7.8.8" evidence="4"/>
<keyword evidence="8 16" id="KW-0812">Transmembrane</keyword>
<feature type="transmembrane region" description="Helical" evidence="16">
    <location>
        <begin position="125"/>
        <end position="147"/>
    </location>
</feature>
<dbReference type="GO" id="GO:0003882">
    <property type="term" value="F:CDP-diacylglycerol-serine O-phosphatidyltransferase activity"/>
    <property type="evidence" value="ECO:0007669"/>
    <property type="project" value="UniProtKB-EC"/>
</dbReference>
<feature type="transmembrane region" description="Helical" evidence="16">
    <location>
        <begin position="198"/>
        <end position="224"/>
    </location>
</feature>
<evidence type="ECO:0000256" key="14">
    <source>
        <dbReference type="ARBA" id="ARBA00032361"/>
    </source>
</evidence>
<sequence length="240" mass="25476">MRSPFPASYLPSLLTLMNMLCGYASLIMSGAGSLEVAGWLIIIAACLDGADGFVARLTRSESQFGGQLDSLADLVSFGIAPSYLAYAFGFEGLGIAGVLLSFLIVLGAALRLARFNIGDAGSSTGAFIGLPSPAAAVTLASFVIWMLHEPGLFSGTSPLVMLSLLCIMLAVLMQSRITYGTLPRFSRASLTLPPLSSVLWVAVVFCLVICQAKAFFLFMLLYILQGVFNSLRLLVRETVL</sequence>
<dbReference type="GO" id="GO:0012505">
    <property type="term" value="C:endomembrane system"/>
    <property type="evidence" value="ECO:0007669"/>
    <property type="project" value="UniProtKB-SubCell"/>
</dbReference>
<comment type="subcellular location">
    <subcellularLocation>
        <location evidence="2">Endomembrane system</location>
        <topology evidence="2">Multi-pass membrane protein</topology>
    </subcellularLocation>
</comment>